<name>A0A8S1Q2E7_9CILI</name>
<sequence>MGSCCKKNTRDQVNQIENVQNSQVAQAANNTIKQNQQEQCEIINPENDAIKKQDNTVFEKQDNNAIKKREYNACLPNIEETANKRTNNQNGEIKQIQNREIQQIQLNKKYLMLLGTAGVGKSRLFKQLGFSDVSNETTNFLVGNQKEYYFIDTPSFQLEDDIDTREKIIKQFQDYFDKQKQISSFCIVVNFERTDLMKKKVLSVLKYMRKFINIISIIIVNMELSQNQKQDEKHLEDSFKFMNYNKILFIQKDMNSEEIIKQIKDIKFQETQIDLTDTIFEKLTQSEENRQLQEIQNKMQQRF</sequence>
<evidence type="ECO:0000313" key="1">
    <source>
        <dbReference type="EMBL" id="CAD8109391.1"/>
    </source>
</evidence>
<gene>
    <name evidence="1" type="ORF">PSON_ATCC_30995.1.T0930151</name>
</gene>
<organism evidence="1 2">
    <name type="scientific">Paramecium sonneborni</name>
    <dbReference type="NCBI Taxonomy" id="65129"/>
    <lineage>
        <taxon>Eukaryota</taxon>
        <taxon>Sar</taxon>
        <taxon>Alveolata</taxon>
        <taxon>Ciliophora</taxon>
        <taxon>Intramacronucleata</taxon>
        <taxon>Oligohymenophorea</taxon>
        <taxon>Peniculida</taxon>
        <taxon>Parameciidae</taxon>
        <taxon>Paramecium</taxon>
    </lineage>
</organism>
<dbReference type="OrthoDB" id="312661at2759"/>
<dbReference type="AlphaFoldDB" id="A0A8S1Q2E7"/>
<dbReference type="EMBL" id="CAJJDN010000093">
    <property type="protein sequence ID" value="CAD8109391.1"/>
    <property type="molecule type" value="Genomic_DNA"/>
</dbReference>
<protein>
    <recommendedName>
        <fullName evidence="3">G domain-containing protein</fullName>
    </recommendedName>
</protein>
<evidence type="ECO:0008006" key="3">
    <source>
        <dbReference type="Google" id="ProtNLM"/>
    </source>
</evidence>
<evidence type="ECO:0000313" key="2">
    <source>
        <dbReference type="Proteomes" id="UP000692954"/>
    </source>
</evidence>
<keyword evidence="2" id="KW-1185">Reference proteome</keyword>
<comment type="caution">
    <text evidence="1">The sequence shown here is derived from an EMBL/GenBank/DDBJ whole genome shotgun (WGS) entry which is preliminary data.</text>
</comment>
<proteinExistence type="predicted"/>
<accession>A0A8S1Q2E7</accession>
<dbReference type="Proteomes" id="UP000692954">
    <property type="component" value="Unassembled WGS sequence"/>
</dbReference>
<reference evidence="1" key="1">
    <citation type="submission" date="2021-01" db="EMBL/GenBank/DDBJ databases">
        <authorList>
            <consortium name="Genoscope - CEA"/>
            <person name="William W."/>
        </authorList>
    </citation>
    <scope>NUCLEOTIDE SEQUENCE</scope>
</reference>